<dbReference type="InterPro" id="IPR015422">
    <property type="entry name" value="PyrdxlP-dep_Trfase_small"/>
</dbReference>
<protein>
    <recommendedName>
        <fullName evidence="6">Aminotransferase</fullName>
        <ecNumber evidence="6">2.6.1.-</ecNumber>
    </recommendedName>
</protein>
<dbReference type="GO" id="GO:0030170">
    <property type="term" value="F:pyridoxal phosphate binding"/>
    <property type="evidence" value="ECO:0007669"/>
    <property type="project" value="InterPro"/>
</dbReference>
<evidence type="ECO:0000313" key="9">
    <source>
        <dbReference type="Proteomes" id="UP000007939"/>
    </source>
</evidence>
<proteinExistence type="inferred from homology"/>
<evidence type="ECO:0000256" key="1">
    <source>
        <dbReference type="ARBA" id="ARBA00001933"/>
    </source>
</evidence>
<feature type="domain" description="Aminotransferase class I/classII large" evidence="7">
    <location>
        <begin position="32"/>
        <end position="340"/>
    </location>
</feature>
<dbReference type="Pfam" id="PF00155">
    <property type="entry name" value="Aminotran_1_2"/>
    <property type="match status" value="1"/>
</dbReference>
<comment type="cofactor">
    <cofactor evidence="1 6">
        <name>pyridoxal 5'-phosphate</name>
        <dbReference type="ChEBI" id="CHEBI:597326"/>
    </cofactor>
</comment>
<dbReference type="KEGG" id="scc:Spico_1045"/>
<dbReference type="STRING" id="760011.Spico_1045"/>
<dbReference type="CDD" id="cd00609">
    <property type="entry name" value="AAT_like"/>
    <property type="match status" value="1"/>
</dbReference>
<dbReference type="InterPro" id="IPR050596">
    <property type="entry name" value="AspAT/PAT-like"/>
</dbReference>
<dbReference type="InterPro" id="IPR015421">
    <property type="entry name" value="PyrdxlP-dep_Trfase_major"/>
</dbReference>
<keyword evidence="5" id="KW-0663">Pyridoxal phosphate</keyword>
<organism evidence="8 9">
    <name type="scientific">Parasphaerochaeta coccoides (strain ATCC BAA-1237 / DSM 17374 / SPN1)</name>
    <name type="common">Sphaerochaeta coccoides</name>
    <dbReference type="NCBI Taxonomy" id="760011"/>
    <lineage>
        <taxon>Bacteria</taxon>
        <taxon>Pseudomonadati</taxon>
        <taxon>Spirochaetota</taxon>
        <taxon>Spirochaetia</taxon>
        <taxon>Spirochaetales</taxon>
        <taxon>Sphaerochaetaceae</taxon>
        <taxon>Parasphaerochaeta</taxon>
    </lineage>
</organism>
<accession>F4GJK1</accession>
<comment type="similarity">
    <text evidence="2 6">Belongs to the class-I pyridoxal-phosphate-dependent aminotransferase family.</text>
</comment>
<name>F4GJK1_PARC1</name>
<dbReference type="Gene3D" id="3.40.640.10">
    <property type="entry name" value="Type I PLP-dependent aspartate aminotransferase-like (Major domain)"/>
    <property type="match status" value="1"/>
</dbReference>
<dbReference type="GO" id="GO:0008483">
    <property type="term" value="F:transaminase activity"/>
    <property type="evidence" value="ECO:0007669"/>
    <property type="project" value="UniProtKB-KW"/>
</dbReference>
<dbReference type="InterPro" id="IPR004839">
    <property type="entry name" value="Aminotransferase_I/II_large"/>
</dbReference>
<dbReference type="AlphaFoldDB" id="F4GJK1"/>
<dbReference type="PANTHER" id="PTHR46383:SF2">
    <property type="entry name" value="AMINOTRANSFERASE"/>
    <property type="match status" value="1"/>
</dbReference>
<dbReference type="SUPFAM" id="SSF53383">
    <property type="entry name" value="PLP-dependent transferases"/>
    <property type="match status" value="1"/>
</dbReference>
<sequence>MQMSHRISGFQCSPIRRLVPYAREAKKRGIHVYHLNIGQPDIKTPAEALAALSSFPDDIIAYGSSEGRDDLRQAWAEYYNRFGVGITSDDILITTGGSEAIQFSFMTLCDPGDEIIIPEPYYTNVASFANIAMVTLVPVTSTMDECFVLPDIGEFEKRITPRTRGVLLCSPNNPTGHVYSPEELTALLEMCRRHDIFLIVDEVYREFCYDGKTFISVLAYPEYADRVICIDSFSKRFSMCGARIGALITRNKEVRDSALKLSQARLCPPEVEQYVACAAFRAPATYLEDVKKEYEKRRDFFVARLKKIPDIRVSEPLGAFYLVVEFPVDDAEKFAIFMLKDFSHDGSTTMFAPAEDFYVTKGIGRKQARLAYVLNTGDLAAAADCLEAGLAAYRKKYMS</sequence>
<keyword evidence="4 6" id="KW-0808">Transferase</keyword>
<dbReference type="HOGENOM" id="CLU_017584_4_3_12"/>
<dbReference type="NCBIfam" id="NF005744">
    <property type="entry name" value="PRK07568.1"/>
    <property type="match status" value="1"/>
</dbReference>
<reference evidence="9" key="1">
    <citation type="submission" date="2011-04" db="EMBL/GenBank/DDBJ databases">
        <title>The complete genome of Spirochaeta coccoides DSM 17374.</title>
        <authorList>
            <person name="Lucas S."/>
            <person name="Copeland A."/>
            <person name="Lapidus A."/>
            <person name="Bruce D."/>
            <person name="Goodwin L."/>
            <person name="Pitluck S."/>
            <person name="Peters L."/>
            <person name="Kyrpides N."/>
            <person name="Mavromatis K."/>
            <person name="Pagani I."/>
            <person name="Ivanova N."/>
            <person name="Ovchinnikova G."/>
            <person name="Lu M."/>
            <person name="Detter J.C."/>
            <person name="Tapia R."/>
            <person name="Han C."/>
            <person name="Land M."/>
            <person name="Hauser L."/>
            <person name="Markowitz V."/>
            <person name="Cheng J.-F."/>
            <person name="Hugenholtz P."/>
            <person name="Woyke T."/>
            <person name="Wu D."/>
            <person name="Spring S."/>
            <person name="Schroeder M."/>
            <person name="Brambilla E."/>
            <person name="Klenk H.-P."/>
            <person name="Eisen J.A."/>
        </authorList>
    </citation>
    <scope>NUCLEOTIDE SEQUENCE [LARGE SCALE GENOMIC DNA]</scope>
    <source>
        <strain evidence="9">ATCC BAA-1237 / DSM 17374 / SPN1</strain>
    </source>
</reference>
<evidence type="ECO:0000256" key="6">
    <source>
        <dbReference type="RuleBase" id="RU000481"/>
    </source>
</evidence>
<gene>
    <name evidence="8" type="ordered locus">Spico_1045</name>
</gene>
<dbReference type="EMBL" id="CP002659">
    <property type="protein sequence ID" value="AEC02266.1"/>
    <property type="molecule type" value="Genomic_DNA"/>
</dbReference>
<keyword evidence="9" id="KW-1185">Reference proteome</keyword>
<evidence type="ECO:0000259" key="7">
    <source>
        <dbReference type="Pfam" id="PF00155"/>
    </source>
</evidence>
<dbReference type="EC" id="2.6.1.-" evidence="6"/>
<evidence type="ECO:0000256" key="4">
    <source>
        <dbReference type="ARBA" id="ARBA00022679"/>
    </source>
</evidence>
<dbReference type="RefSeq" id="WP_013739661.1">
    <property type="nucleotide sequence ID" value="NC_015436.1"/>
</dbReference>
<dbReference type="OrthoDB" id="367386at2"/>
<dbReference type="Gene3D" id="3.90.1150.10">
    <property type="entry name" value="Aspartate Aminotransferase, domain 1"/>
    <property type="match status" value="1"/>
</dbReference>
<dbReference type="eggNOG" id="COG0436">
    <property type="taxonomic scope" value="Bacteria"/>
</dbReference>
<evidence type="ECO:0000256" key="3">
    <source>
        <dbReference type="ARBA" id="ARBA00022576"/>
    </source>
</evidence>
<dbReference type="PROSITE" id="PS00105">
    <property type="entry name" value="AA_TRANSFER_CLASS_1"/>
    <property type="match status" value="1"/>
</dbReference>
<dbReference type="InterPro" id="IPR015424">
    <property type="entry name" value="PyrdxlP-dep_Trfase"/>
</dbReference>
<reference evidence="8 9" key="2">
    <citation type="journal article" date="2012" name="Stand. Genomic Sci.">
        <title>Complete genome sequence of the termite hindgut bacterium Spirochaeta coccoides type strain (SPN1(T)), reclassification in the genus Sphaerochaeta as Sphaerochaeta coccoides comb. nov. and emendations of the family Spirochaetaceae and the genus Sphaerochaeta.</title>
        <authorList>
            <person name="Abt B."/>
            <person name="Han C."/>
            <person name="Scheuner C."/>
            <person name="Lu M."/>
            <person name="Lapidus A."/>
            <person name="Nolan M."/>
            <person name="Lucas S."/>
            <person name="Hammon N."/>
            <person name="Deshpande S."/>
            <person name="Cheng J.F."/>
            <person name="Tapia R."/>
            <person name="Goodwin L.A."/>
            <person name="Pitluck S."/>
            <person name="Liolios K."/>
            <person name="Pagani I."/>
            <person name="Ivanova N."/>
            <person name="Mavromatis K."/>
            <person name="Mikhailova N."/>
            <person name="Huntemann M."/>
            <person name="Pati A."/>
            <person name="Chen A."/>
            <person name="Palaniappan K."/>
            <person name="Land M."/>
            <person name="Hauser L."/>
            <person name="Brambilla E.M."/>
            <person name="Rohde M."/>
            <person name="Spring S."/>
            <person name="Gronow S."/>
            <person name="Goker M."/>
            <person name="Woyke T."/>
            <person name="Bristow J."/>
            <person name="Eisen J.A."/>
            <person name="Markowitz V."/>
            <person name="Hugenholtz P."/>
            <person name="Kyrpides N.C."/>
            <person name="Klenk H.P."/>
            <person name="Detter J.C."/>
        </authorList>
    </citation>
    <scope>NUCLEOTIDE SEQUENCE [LARGE SCALE GENOMIC DNA]</scope>
    <source>
        <strain evidence="9">ATCC BAA-1237 / DSM 17374 / SPN1</strain>
    </source>
</reference>
<dbReference type="PANTHER" id="PTHR46383">
    <property type="entry name" value="ASPARTATE AMINOTRANSFERASE"/>
    <property type="match status" value="1"/>
</dbReference>
<evidence type="ECO:0000256" key="5">
    <source>
        <dbReference type="ARBA" id="ARBA00022898"/>
    </source>
</evidence>
<evidence type="ECO:0000313" key="8">
    <source>
        <dbReference type="EMBL" id="AEC02266.1"/>
    </source>
</evidence>
<keyword evidence="3 6" id="KW-0032">Aminotransferase</keyword>
<dbReference type="InterPro" id="IPR004838">
    <property type="entry name" value="NHTrfase_class1_PyrdxlP-BS"/>
</dbReference>
<evidence type="ECO:0000256" key="2">
    <source>
        <dbReference type="ARBA" id="ARBA00007441"/>
    </source>
</evidence>
<dbReference type="Proteomes" id="UP000007939">
    <property type="component" value="Chromosome"/>
</dbReference>
<dbReference type="GO" id="GO:0006520">
    <property type="term" value="P:amino acid metabolic process"/>
    <property type="evidence" value="ECO:0007669"/>
    <property type="project" value="InterPro"/>
</dbReference>